<evidence type="ECO:0000313" key="3">
    <source>
        <dbReference type="Proteomes" id="UP000076154"/>
    </source>
</evidence>
<proteinExistence type="predicted"/>
<accession>A0A369JUB6</accession>
<dbReference type="InParanoid" id="A0A369JUB6"/>
<dbReference type="InterPro" id="IPR000719">
    <property type="entry name" value="Prot_kinase_dom"/>
</dbReference>
<dbReference type="AlphaFoldDB" id="A0A369JUB6"/>
<dbReference type="PANTHER" id="PTHR44167:SF24">
    <property type="entry name" value="SERINE_THREONINE-PROTEIN KINASE CHK2"/>
    <property type="match status" value="1"/>
</dbReference>
<dbReference type="InterPro" id="IPR011009">
    <property type="entry name" value="Kinase-like_dom_sf"/>
</dbReference>
<comment type="caution">
    <text evidence="2">The sequence shown here is derived from an EMBL/GenBank/DDBJ whole genome shotgun (WGS) entry which is preliminary data.</text>
</comment>
<gene>
    <name evidence="2" type="primary">Nuak2</name>
    <name evidence="2" type="ORF">Hypma_007504</name>
</gene>
<dbReference type="SMART" id="SM00220">
    <property type="entry name" value="S_TKc"/>
    <property type="match status" value="1"/>
</dbReference>
<dbReference type="PROSITE" id="PS50011">
    <property type="entry name" value="PROTEIN_KINASE_DOM"/>
    <property type="match status" value="1"/>
</dbReference>
<dbReference type="PANTHER" id="PTHR44167">
    <property type="entry name" value="OVARIAN-SPECIFIC SERINE/THREONINE-PROTEIN KINASE LOK-RELATED"/>
    <property type="match status" value="1"/>
</dbReference>
<reference evidence="2" key="1">
    <citation type="submission" date="2018-04" db="EMBL/GenBank/DDBJ databases">
        <title>Whole genome sequencing of Hypsizygus marmoreus.</title>
        <authorList>
            <person name="Choi I.-G."/>
            <person name="Min B."/>
            <person name="Kim J.-G."/>
            <person name="Kim S."/>
            <person name="Oh Y.-L."/>
            <person name="Kong W.-S."/>
            <person name="Park H."/>
            <person name="Jeong J."/>
            <person name="Song E.-S."/>
        </authorList>
    </citation>
    <scope>NUCLEOTIDE SEQUENCE [LARGE SCALE GENOMIC DNA]</scope>
    <source>
        <strain evidence="2">51987-8</strain>
    </source>
</reference>
<dbReference type="GO" id="GO:0005524">
    <property type="term" value="F:ATP binding"/>
    <property type="evidence" value="ECO:0007669"/>
    <property type="project" value="InterPro"/>
</dbReference>
<dbReference type="Gene3D" id="1.10.510.10">
    <property type="entry name" value="Transferase(Phosphotransferase) domain 1"/>
    <property type="match status" value="1"/>
</dbReference>
<dbReference type="GO" id="GO:0004674">
    <property type="term" value="F:protein serine/threonine kinase activity"/>
    <property type="evidence" value="ECO:0007669"/>
    <property type="project" value="TreeGrafter"/>
</dbReference>
<dbReference type="Pfam" id="PF00069">
    <property type="entry name" value="Pkinase"/>
    <property type="match status" value="1"/>
</dbReference>
<dbReference type="GO" id="GO:0005634">
    <property type="term" value="C:nucleus"/>
    <property type="evidence" value="ECO:0007669"/>
    <property type="project" value="TreeGrafter"/>
</dbReference>
<feature type="domain" description="Protein kinase" evidence="1">
    <location>
        <begin position="62"/>
        <end position="338"/>
    </location>
</feature>
<organism evidence="2 3">
    <name type="scientific">Hypsizygus marmoreus</name>
    <name type="common">White beech mushroom</name>
    <name type="synonym">Agaricus marmoreus</name>
    <dbReference type="NCBI Taxonomy" id="39966"/>
    <lineage>
        <taxon>Eukaryota</taxon>
        <taxon>Fungi</taxon>
        <taxon>Dikarya</taxon>
        <taxon>Basidiomycota</taxon>
        <taxon>Agaricomycotina</taxon>
        <taxon>Agaricomycetes</taxon>
        <taxon>Agaricomycetidae</taxon>
        <taxon>Agaricales</taxon>
        <taxon>Tricholomatineae</taxon>
        <taxon>Lyophyllaceae</taxon>
        <taxon>Hypsizygus</taxon>
    </lineage>
</organism>
<evidence type="ECO:0000313" key="2">
    <source>
        <dbReference type="EMBL" id="RDB24810.1"/>
    </source>
</evidence>
<dbReference type="STRING" id="39966.A0A369JUB6"/>
<dbReference type="EMBL" id="LUEZ02000041">
    <property type="protein sequence ID" value="RDB24810.1"/>
    <property type="molecule type" value="Genomic_DNA"/>
</dbReference>
<dbReference type="GO" id="GO:0044773">
    <property type="term" value="P:mitotic DNA damage checkpoint signaling"/>
    <property type="evidence" value="ECO:0007669"/>
    <property type="project" value="TreeGrafter"/>
</dbReference>
<evidence type="ECO:0000259" key="1">
    <source>
        <dbReference type="PROSITE" id="PS50011"/>
    </source>
</evidence>
<dbReference type="OrthoDB" id="5987198at2759"/>
<name>A0A369JUB6_HYPMA</name>
<dbReference type="Proteomes" id="UP000076154">
    <property type="component" value="Unassembled WGS sequence"/>
</dbReference>
<sequence>MPDSLSLPPMILSKLDADVQAANNGKLFIAETFWRDHSKLLLEHGYSLRKRYQPDWVASWLDKPDKAMGDCEDGVYHRFPQIIDAVRADGTLVALKRINLLTHPQEAEIGTLLSSKTLASHPKNHCVPILEVIPIPDDHNTVVIVMPLLYPNEYPPFETIGEAVEFLRQILEGLQFMHQNNIAHRDCKYDNIMADALPLYDSPPHPFRLEQKRDFSGSPPLSSSRTRTPIKYYLVDFGLSKIYKADDAPYLELPWGAGDKTVPEFKSKDGTLCDPFRVDVYCIGNAVRQNFLETRGNLGYEYPKRGFGFLRELVLDMVKEDPNERPTMDEVVARFTDLTGRLSNWKLRSRVALVNEKPLTRALRSLVHWARQLEAIRLGMPAIPRS</sequence>
<dbReference type="SUPFAM" id="SSF56112">
    <property type="entry name" value="Protein kinase-like (PK-like)"/>
    <property type="match status" value="1"/>
</dbReference>
<keyword evidence="3" id="KW-1185">Reference proteome</keyword>
<protein>
    <submittedName>
        <fullName evidence="2">NUAK family SNF1-like kinase 2</fullName>
    </submittedName>
</protein>